<gene>
    <name evidence="7" type="ORF">E7Z75_05895</name>
</gene>
<dbReference type="Pfam" id="PF04464">
    <property type="entry name" value="Glyphos_transf"/>
    <property type="match status" value="1"/>
</dbReference>
<accession>A0A8T3VMA3</accession>
<dbReference type="InterPro" id="IPR043149">
    <property type="entry name" value="TagF_N"/>
</dbReference>
<sequence length="932" mass="110447">MTNLDDLRHIMANLKGITDYFKKLIFKVFKKHHAVFSNLKQEGDDVLFEFEENFSNSSLIIKNRLTSKTLEYKIENNQVHVPLKDLFHFKKGIFDIFVKVGSKNTIRVRFTEKNESFYALYENEEKTLMAYSTKNQNLSLKFRKIIDIDYNINSFVLKDGKLGIIGLLDFNANINQDFSPDFFMRIVNRNNKKEYYEEIISGYIEIPMDNLLESLDFGIYDLYIICKLGNKEYKRRIKHSFKNSENKMYLNDSIYSVMFYSTSYGNLSFKFDYNYLITDLEIDGDNIIINGEFLNGIDIFSNEDMKDSTFSPNFFIEIKNRYSGQRIEREILSEETSFSLTEFLEIADGKFFDFYFKISNDSINTKKRIRFSSKIEKLKFTLKEAKKIFILYSTIHGGLSISLEEKDFDMDITHLENVNNVLLVKGNFSVLNEDITNISKVSIIGKYRFGLETNEFPLDFIGNEFEGFIDNFDFGDLDLLDTRIDFYFRIYDGEVFYQDLIYLSNFKSIVNDEDRFLVNIYKDDLFYSYYSSQGKHSFALWITTEQSFEKSYVIARGRTIYSDSLKEKLNENMIFFESFFGKSYAGNPKYIYETMLKMGLDKKYTFVWAYSGENKDVIPGNPIIVERFKAGDYYKYLALSKYWVNNIIFPIHYKRKGNVYLQTWHGTPLKKLGFDITIPGPEVEGRENFYNESRNWDYLISSNAYSTEIFKRAFKFKKDVLELGYPINDIFFVENGEKIKQLKEKLNLPMDKKIILYAPTWKDDEKNDSWEHYFKLEIDLERLREKFSDEYIILLKMHHLVSENLKIDEIMKDFAIDVSNYDDIQELYILSDILITDYSSVFFDYAHSKRPILFFVPDLEHYISNVRGLYLNMETDMPGPIIKDNDHLIECLENIDDVKEKFKEKYDEFYEEFCSICNGHSSEEIIKKVFEL</sequence>
<name>A0A8T3VMA3_METOL</name>
<comment type="caution">
    <text evidence="7">The sequence shown here is derived from an EMBL/GenBank/DDBJ whole genome shotgun (WGS) entry which is preliminary data.</text>
</comment>
<dbReference type="PANTHER" id="PTHR37316">
    <property type="entry name" value="TEICHOIC ACID GLYCEROL-PHOSPHATE PRIMASE"/>
    <property type="match status" value="1"/>
</dbReference>
<dbReference type="GO" id="GO:0047355">
    <property type="term" value="F:CDP-glycerol glycerophosphotransferase activity"/>
    <property type="evidence" value="ECO:0007669"/>
    <property type="project" value="InterPro"/>
</dbReference>
<evidence type="ECO:0000256" key="5">
    <source>
        <dbReference type="ARBA" id="ARBA00022944"/>
    </source>
</evidence>
<dbReference type="EMBL" id="SUTG01000025">
    <property type="protein sequence ID" value="MBE6512654.1"/>
    <property type="molecule type" value="Genomic_DNA"/>
</dbReference>
<organism evidence="7 8">
    <name type="scientific">Methanobrevibacter olleyae</name>
    <dbReference type="NCBI Taxonomy" id="294671"/>
    <lineage>
        <taxon>Archaea</taxon>
        <taxon>Methanobacteriati</taxon>
        <taxon>Methanobacteriota</taxon>
        <taxon>Methanomada group</taxon>
        <taxon>Methanobacteria</taxon>
        <taxon>Methanobacteriales</taxon>
        <taxon>Methanobacteriaceae</taxon>
        <taxon>Methanobrevibacter</taxon>
    </lineage>
</organism>
<dbReference type="PANTHER" id="PTHR37316:SF3">
    <property type="entry name" value="TEICHOIC ACID GLYCEROL-PHOSPHATE TRANSFERASE"/>
    <property type="match status" value="1"/>
</dbReference>
<proteinExistence type="inferred from homology"/>
<evidence type="ECO:0000313" key="7">
    <source>
        <dbReference type="EMBL" id="MBE6512654.1"/>
    </source>
</evidence>
<evidence type="ECO:0000256" key="6">
    <source>
        <dbReference type="ARBA" id="ARBA00023136"/>
    </source>
</evidence>
<evidence type="ECO:0000256" key="1">
    <source>
        <dbReference type="ARBA" id="ARBA00004202"/>
    </source>
</evidence>
<dbReference type="InterPro" id="IPR051612">
    <property type="entry name" value="Teichoic_Acid_Biosynth"/>
</dbReference>
<dbReference type="Proteomes" id="UP000732619">
    <property type="component" value="Unassembled WGS sequence"/>
</dbReference>
<protein>
    <submittedName>
        <fullName evidence="7">CDP-glycerol glycerophosphotransferase family protein</fullName>
    </submittedName>
</protein>
<evidence type="ECO:0000313" key="8">
    <source>
        <dbReference type="Proteomes" id="UP000732619"/>
    </source>
</evidence>
<dbReference type="Gene3D" id="3.40.50.12580">
    <property type="match status" value="1"/>
</dbReference>
<keyword evidence="4" id="KW-0808">Transferase</keyword>
<evidence type="ECO:0000256" key="3">
    <source>
        <dbReference type="ARBA" id="ARBA00022475"/>
    </source>
</evidence>
<reference evidence="7" key="1">
    <citation type="submission" date="2019-04" db="EMBL/GenBank/DDBJ databases">
        <title>Evolution of Biomass-Degrading Anaerobic Consortia Revealed by Metagenomics.</title>
        <authorList>
            <person name="Peng X."/>
        </authorList>
    </citation>
    <scope>NUCLEOTIDE SEQUENCE</scope>
    <source>
        <strain evidence="7">SIG14</strain>
    </source>
</reference>
<dbReference type="Gene3D" id="3.40.50.11820">
    <property type="match status" value="1"/>
</dbReference>
<keyword evidence="3" id="KW-1003">Cell membrane</keyword>
<dbReference type="GO" id="GO:0005886">
    <property type="term" value="C:plasma membrane"/>
    <property type="evidence" value="ECO:0007669"/>
    <property type="project" value="UniProtKB-SubCell"/>
</dbReference>
<dbReference type="InterPro" id="IPR007554">
    <property type="entry name" value="Glycerophosphate_synth"/>
</dbReference>
<comment type="subcellular location">
    <subcellularLocation>
        <location evidence="1">Cell membrane</location>
        <topology evidence="1">Peripheral membrane protein</topology>
    </subcellularLocation>
</comment>
<evidence type="ECO:0000256" key="4">
    <source>
        <dbReference type="ARBA" id="ARBA00022679"/>
    </source>
</evidence>
<dbReference type="AlphaFoldDB" id="A0A8T3VMA3"/>
<keyword evidence="6" id="KW-0472">Membrane</keyword>
<comment type="similarity">
    <text evidence="2">Belongs to the CDP-glycerol glycerophosphotransferase family.</text>
</comment>
<keyword evidence="5" id="KW-0777">Teichoic acid biosynthesis</keyword>
<dbReference type="SUPFAM" id="SSF53756">
    <property type="entry name" value="UDP-Glycosyltransferase/glycogen phosphorylase"/>
    <property type="match status" value="1"/>
</dbReference>
<evidence type="ECO:0000256" key="2">
    <source>
        <dbReference type="ARBA" id="ARBA00010488"/>
    </source>
</evidence>
<dbReference type="InterPro" id="IPR043148">
    <property type="entry name" value="TagF_C"/>
</dbReference>